<dbReference type="CDD" id="cd00531">
    <property type="entry name" value="NTF2_like"/>
    <property type="match status" value="1"/>
</dbReference>
<dbReference type="Gene3D" id="3.10.450.50">
    <property type="match status" value="1"/>
</dbReference>
<organism evidence="3 4">
    <name type="scientific">Noviherbaspirillum sedimenti</name>
    <dbReference type="NCBI Taxonomy" id="2320865"/>
    <lineage>
        <taxon>Bacteria</taxon>
        <taxon>Pseudomonadati</taxon>
        <taxon>Pseudomonadota</taxon>
        <taxon>Betaproteobacteria</taxon>
        <taxon>Burkholderiales</taxon>
        <taxon>Oxalobacteraceae</taxon>
        <taxon>Noviherbaspirillum</taxon>
    </lineage>
</organism>
<dbReference type="InterPro" id="IPR032710">
    <property type="entry name" value="NTF2-like_dom_sf"/>
</dbReference>
<keyword evidence="4" id="KW-1185">Reference proteome</keyword>
<dbReference type="Proteomes" id="UP000266327">
    <property type="component" value="Unassembled WGS sequence"/>
</dbReference>
<protein>
    <submittedName>
        <fullName evidence="3">Nuclear transport factor 2 family protein</fullName>
    </submittedName>
</protein>
<comment type="caution">
    <text evidence="3">The sequence shown here is derived from an EMBL/GenBank/DDBJ whole genome shotgun (WGS) entry which is preliminary data.</text>
</comment>
<evidence type="ECO:0000256" key="1">
    <source>
        <dbReference type="SAM" id="MobiDB-lite"/>
    </source>
</evidence>
<dbReference type="PANTHER" id="PTHR41252">
    <property type="entry name" value="BLR2505 PROTEIN"/>
    <property type="match status" value="1"/>
</dbReference>
<evidence type="ECO:0000313" key="3">
    <source>
        <dbReference type="EMBL" id="RJG03899.1"/>
    </source>
</evidence>
<feature type="region of interest" description="Disordered" evidence="1">
    <location>
        <begin position="1"/>
        <end position="21"/>
    </location>
</feature>
<dbReference type="SUPFAM" id="SSF54427">
    <property type="entry name" value="NTF2-like"/>
    <property type="match status" value="1"/>
</dbReference>
<dbReference type="InterPro" id="IPR037401">
    <property type="entry name" value="SnoaL-like"/>
</dbReference>
<proteinExistence type="predicted"/>
<dbReference type="EMBL" id="QYUQ01000002">
    <property type="protein sequence ID" value="RJG03899.1"/>
    <property type="molecule type" value="Genomic_DNA"/>
</dbReference>
<evidence type="ECO:0000259" key="2">
    <source>
        <dbReference type="Pfam" id="PF12680"/>
    </source>
</evidence>
<sequence length="171" mass="19453">MPAYLELQEGTKGISGHAKENEMDSQQNKEMILREYQLFQAGDIEGLLQFFADDVEWVGVPTEFMPFSGHYHGKQEVRQFFAEMGNAQEAEQFEPQEAIAEGDKVVVTGQSRWIVKATGQSYDNPWVHIFTIRDGKIVRFQQFNDTAAGRDAFMPADMTLRDKDSDASLLH</sequence>
<gene>
    <name evidence="3" type="ORF">D3878_21790</name>
</gene>
<reference evidence="4" key="1">
    <citation type="submission" date="2018-09" db="EMBL/GenBank/DDBJ databases">
        <authorList>
            <person name="Zhu H."/>
        </authorList>
    </citation>
    <scope>NUCLEOTIDE SEQUENCE [LARGE SCALE GENOMIC DNA]</scope>
    <source>
        <strain evidence="4">K1S02-23</strain>
    </source>
</reference>
<dbReference type="PANTHER" id="PTHR41252:SF1">
    <property type="entry name" value="BLR2505 PROTEIN"/>
    <property type="match status" value="1"/>
</dbReference>
<dbReference type="Pfam" id="PF12680">
    <property type="entry name" value="SnoaL_2"/>
    <property type="match status" value="1"/>
</dbReference>
<dbReference type="AlphaFoldDB" id="A0A3A3GAV1"/>
<accession>A0A3A3GAV1</accession>
<name>A0A3A3GAV1_9BURK</name>
<feature type="domain" description="SnoaL-like" evidence="2">
    <location>
        <begin position="36"/>
        <end position="139"/>
    </location>
</feature>
<evidence type="ECO:0000313" key="4">
    <source>
        <dbReference type="Proteomes" id="UP000266327"/>
    </source>
</evidence>